<evidence type="ECO:0000256" key="1">
    <source>
        <dbReference type="ARBA" id="ARBA00009677"/>
    </source>
</evidence>
<evidence type="ECO:0000259" key="3">
    <source>
        <dbReference type="Pfam" id="PF22692"/>
    </source>
</evidence>
<protein>
    <submittedName>
        <fullName evidence="4">Uncharacterized protein</fullName>
    </submittedName>
</protein>
<dbReference type="InterPro" id="IPR053967">
    <property type="entry name" value="LlgE_F_G-like_D1"/>
</dbReference>
<dbReference type="Pfam" id="PF06429">
    <property type="entry name" value="Flg_bbr_C"/>
    <property type="match status" value="1"/>
</dbReference>
<dbReference type="SUPFAM" id="SSF117143">
    <property type="entry name" value="Flagellar hook protein flgE"/>
    <property type="match status" value="1"/>
</dbReference>
<dbReference type="GO" id="GO:0009288">
    <property type="term" value="C:bacterial-type flagellum"/>
    <property type="evidence" value="ECO:0007669"/>
    <property type="project" value="TreeGrafter"/>
</dbReference>
<comment type="caution">
    <text evidence="4">The sequence shown here is derived from an EMBL/GenBank/DDBJ whole genome shotgun (WGS) entry which is preliminary data.</text>
</comment>
<accession>A0A0F9DBN4</accession>
<evidence type="ECO:0000313" key="4">
    <source>
        <dbReference type="EMBL" id="KKL59069.1"/>
    </source>
</evidence>
<organism evidence="4">
    <name type="scientific">marine sediment metagenome</name>
    <dbReference type="NCBI Taxonomy" id="412755"/>
    <lineage>
        <taxon>unclassified sequences</taxon>
        <taxon>metagenomes</taxon>
        <taxon>ecological metagenomes</taxon>
    </lineage>
</organism>
<dbReference type="InterPro" id="IPR037925">
    <property type="entry name" value="FlgE/F/G-like"/>
</dbReference>
<evidence type="ECO:0000259" key="2">
    <source>
        <dbReference type="Pfam" id="PF06429"/>
    </source>
</evidence>
<dbReference type="PANTHER" id="PTHR30435:SF19">
    <property type="entry name" value="FLAGELLAR BASAL-BODY ROD PROTEIN FLGG"/>
    <property type="match status" value="1"/>
</dbReference>
<comment type="similarity">
    <text evidence="1">Belongs to the flagella basal body rod proteins family.</text>
</comment>
<dbReference type="Pfam" id="PF22692">
    <property type="entry name" value="LlgE_F_G_D1"/>
    <property type="match status" value="1"/>
</dbReference>
<reference evidence="4" key="1">
    <citation type="journal article" date="2015" name="Nature">
        <title>Complex archaea that bridge the gap between prokaryotes and eukaryotes.</title>
        <authorList>
            <person name="Spang A."/>
            <person name="Saw J.H."/>
            <person name="Jorgensen S.L."/>
            <person name="Zaremba-Niedzwiedzka K."/>
            <person name="Martijn J."/>
            <person name="Lind A.E."/>
            <person name="van Eijk R."/>
            <person name="Schleper C."/>
            <person name="Guy L."/>
            <person name="Ettema T.J."/>
        </authorList>
    </citation>
    <scope>NUCLEOTIDE SEQUENCE</scope>
</reference>
<dbReference type="GO" id="GO:0071978">
    <property type="term" value="P:bacterial-type flagellum-dependent swarming motility"/>
    <property type="evidence" value="ECO:0007669"/>
    <property type="project" value="TreeGrafter"/>
</dbReference>
<dbReference type="AlphaFoldDB" id="A0A0F9DBN4"/>
<gene>
    <name evidence="4" type="ORF">LCGC14_2219070</name>
</gene>
<dbReference type="NCBIfam" id="TIGR03506">
    <property type="entry name" value="FlgEFG_subfam"/>
    <property type="match status" value="1"/>
</dbReference>
<dbReference type="PANTHER" id="PTHR30435">
    <property type="entry name" value="FLAGELLAR PROTEIN"/>
    <property type="match status" value="1"/>
</dbReference>
<feature type="domain" description="Flagellar hook protein FlgE/F/G-like D1" evidence="3">
    <location>
        <begin position="23"/>
        <end position="90"/>
    </location>
</feature>
<dbReference type="InterPro" id="IPR020013">
    <property type="entry name" value="Flagellar_FlgE/F/G"/>
</dbReference>
<dbReference type="EMBL" id="LAZR01029611">
    <property type="protein sequence ID" value="KKL59069.1"/>
    <property type="molecule type" value="Genomic_DNA"/>
</dbReference>
<dbReference type="InterPro" id="IPR010930">
    <property type="entry name" value="Flg_bb/hook_C_dom"/>
</dbReference>
<feature type="domain" description="Flagellar basal-body/hook protein C-terminal" evidence="2">
    <location>
        <begin position="134"/>
        <end position="178"/>
    </location>
</feature>
<sequence length="183" mass="19210">ESKTAIDFTQGALIRTGRPLDLALNGKGFFVIETPAGELYTRNGTCAINPDGQLVDTQGRVIAGEDGAIAIPGTASSLDVHVSSDGAISVTGKRIGKLKLVEFEDTSLLMPVGGGCYRPTGPVELKEAAGTTVQQGYREGSNVSAVKELVRLITVSRLYQANVKSVGSHSDRLKHLLQVAMGT</sequence>
<name>A0A0F9DBN4_9ZZZZ</name>
<feature type="non-terminal residue" evidence="4">
    <location>
        <position position="1"/>
    </location>
</feature>
<proteinExistence type="inferred from homology"/>